<reference evidence="2" key="1">
    <citation type="submission" date="2023-03" db="EMBL/GenBank/DDBJ databases">
        <title>Massive genome expansion in bonnet fungi (Mycena s.s.) driven by repeated elements and novel gene families across ecological guilds.</title>
        <authorList>
            <consortium name="Lawrence Berkeley National Laboratory"/>
            <person name="Harder C.B."/>
            <person name="Miyauchi S."/>
            <person name="Viragh M."/>
            <person name="Kuo A."/>
            <person name="Thoen E."/>
            <person name="Andreopoulos B."/>
            <person name="Lu D."/>
            <person name="Skrede I."/>
            <person name="Drula E."/>
            <person name="Henrissat B."/>
            <person name="Morin E."/>
            <person name="Kohler A."/>
            <person name="Barry K."/>
            <person name="LaButti K."/>
            <person name="Morin E."/>
            <person name="Salamov A."/>
            <person name="Lipzen A."/>
            <person name="Mereny Z."/>
            <person name="Hegedus B."/>
            <person name="Baldrian P."/>
            <person name="Stursova M."/>
            <person name="Weitz H."/>
            <person name="Taylor A."/>
            <person name="Grigoriev I.V."/>
            <person name="Nagy L.G."/>
            <person name="Martin F."/>
            <person name="Kauserud H."/>
        </authorList>
    </citation>
    <scope>NUCLEOTIDE SEQUENCE</scope>
    <source>
        <strain evidence="2">CBHHK002</strain>
    </source>
</reference>
<evidence type="ECO:0000313" key="3">
    <source>
        <dbReference type="Proteomes" id="UP001218218"/>
    </source>
</evidence>
<dbReference type="Proteomes" id="UP001218218">
    <property type="component" value="Unassembled WGS sequence"/>
</dbReference>
<proteinExistence type="predicted"/>
<accession>A0AAD7E8D1</accession>
<feature type="compositionally biased region" description="Basic residues" evidence="1">
    <location>
        <begin position="184"/>
        <end position="193"/>
    </location>
</feature>
<organism evidence="2 3">
    <name type="scientific">Mycena albidolilacea</name>
    <dbReference type="NCBI Taxonomy" id="1033008"/>
    <lineage>
        <taxon>Eukaryota</taxon>
        <taxon>Fungi</taxon>
        <taxon>Dikarya</taxon>
        <taxon>Basidiomycota</taxon>
        <taxon>Agaricomycotina</taxon>
        <taxon>Agaricomycetes</taxon>
        <taxon>Agaricomycetidae</taxon>
        <taxon>Agaricales</taxon>
        <taxon>Marasmiineae</taxon>
        <taxon>Mycenaceae</taxon>
        <taxon>Mycena</taxon>
    </lineage>
</organism>
<evidence type="ECO:0000313" key="2">
    <source>
        <dbReference type="EMBL" id="KAJ7302619.1"/>
    </source>
</evidence>
<comment type="caution">
    <text evidence="2">The sequence shown here is derived from an EMBL/GenBank/DDBJ whole genome shotgun (WGS) entry which is preliminary data.</text>
</comment>
<keyword evidence="3" id="KW-1185">Reference proteome</keyword>
<gene>
    <name evidence="2" type="ORF">DFH08DRAFT_1089721</name>
</gene>
<feature type="region of interest" description="Disordered" evidence="1">
    <location>
        <begin position="140"/>
        <end position="193"/>
    </location>
</feature>
<dbReference type="AlphaFoldDB" id="A0AAD7E8D1"/>
<evidence type="ECO:0000256" key="1">
    <source>
        <dbReference type="SAM" id="MobiDB-lite"/>
    </source>
</evidence>
<dbReference type="EMBL" id="JARIHO010000114">
    <property type="protein sequence ID" value="KAJ7302619.1"/>
    <property type="molecule type" value="Genomic_DNA"/>
</dbReference>
<name>A0AAD7E8D1_9AGAR</name>
<protein>
    <submittedName>
        <fullName evidence="2">Uncharacterized protein</fullName>
    </submittedName>
</protein>
<sequence>MSSSSDSTSATAASSSSTDTMCNISSGITFVINTQGPGPFTFNINVNGMPTGDNTANFTVNTDSGTVQTGPATVRLKRALRLKPAPRRKFLATPRKSGAETDVVLETPAGMLACEMPPRKKTRHSRNKPAIPSLQLFTSQDVTRPRSQRSPFLHPSATEGSVTDYHNNEPVAQFSPNCQLVTPSRKRRFERMD</sequence>